<gene>
    <name evidence="2" type="ORF">DR999_PMT17250</name>
</gene>
<name>A0A4D9DTV4_9SAUR</name>
<dbReference type="STRING" id="55544.A0A4D9DTV4"/>
<proteinExistence type="predicted"/>
<evidence type="ECO:0000256" key="1">
    <source>
        <dbReference type="SAM" id="MobiDB-lite"/>
    </source>
</evidence>
<accession>A0A4D9DTV4</accession>
<dbReference type="AlphaFoldDB" id="A0A4D9DTV4"/>
<feature type="compositionally biased region" description="Basic and acidic residues" evidence="1">
    <location>
        <begin position="48"/>
        <end position="69"/>
    </location>
</feature>
<organism evidence="2 3">
    <name type="scientific">Platysternon megacephalum</name>
    <name type="common">big-headed turtle</name>
    <dbReference type="NCBI Taxonomy" id="55544"/>
    <lineage>
        <taxon>Eukaryota</taxon>
        <taxon>Metazoa</taxon>
        <taxon>Chordata</taxon>
        <taxon>Craniata</taxon>
        <taxon>Vertebrata</taxon>
        <taxon>Euteleostomi</taxon>
        <taxon>Archelosauria</taxon>
        <taxon>Testudinata</taxon>
        <taxon>Testudines</taxon>
        <taxon>Cryptodira</taxon>
        <taxon>Durocryptodira</taxon>
        <taxon>Testudinoidea</taxon>
        <taxon>Platysternidae</taxon>
        <taxon>Platysternon</taxon>
    </lineage>
</organism>
<protein>
    <submittedName>
        <fullName evidence="2">Na(+)/H(+) exchange regulatory cofactor NHE-RF4</fullName>
    </submittedName>
</protein>
<dbReference type="Proteomes" id="UP000297703">
    <property type="component" value="Unassembled WGS sequence"/>
</dbReference>
<feature type="region of interest" description="Disordered" evidence="1">
    <location>
        <begin position="1"/>
        <end position="69"/>
    </location>
</feature>
<reference evidence="2 3" key="2">
    <citation type="submission" date="2019-04" db="EMBL/GenBank/DDBJ databases">
        <title>The genome sequence of big-headed turtle.</title>
        <authorList>
            <person name="Gong S."/>
        </authorList>
    </citation>
    <scope>NUCLEOTIDE SEQUENCE [LARGE SCALE GENOMIC DNA]</scope>
    <source>
        <strain evidence="2">DO16091913</strain>
        <tissue evidence="2">Muscle</tissue>
    </source>
</reference>
<reference evidence="2 3" key="1">
    <citation type="submission" date="2019-04" db="EMBL/GenBank/DDBJ databases">
        <title>Draft genome of the big-headed turtle Platysternon megacephalum.</title>
        <authorList>
            <person name="Gong S."/>
        </authorList>
    </citation>
    <scope>NUCLEOTIDE SEQUENCE [LARGE SCALE GENOMIC DNA]</scope>
    <source>
        <strain evidence="2">DO16091913</strain>
        <tissue evidence="2">Muscle</tissue>
    </source>
</reference>
<evidence type="ECO:0000313" key="2">
    <source>
        <dbReference type="EMBL" id="TFK00599.1"/>
    </source>
</evidence>
<keyword evidence="3" id="KW-1185">Reference proteome</keyword>
<dbReference type="OrthoDB" id="10526726at2759"/>
<dbReference type="EMBL" id="QXTE01000264">
    <property type="protein sequence ID" value="TFK00599.1"/>
    <property type="molecule type" value="Genomic_DNA"/>
</dbReference>
<sequence length="69" mass="7670">MAASPARELTQNPLQKIWEPYNNGLPAKHSAQRGGEHSGGQDPQGEVGELRYNQEQEKQRGAEQETQRG</sequence>
<comment type="caution">
    <text evidence="2">The sequence shown here is derived from an EMBL/GenBank/DDBJ whole genome shotgun (WGS) entry which is preliminary data.</text>
</comment>
<evidence type="ECO:0000313" key="3">
    <source>
        <dbReference type="Proteomes" id="UP000297703"/>
    </source>
</evidence>